<evidence type="ECO:0000256" key="4">
    <source>
        <dbReference type="ARBA" id="ARBA00023235"/>
    </source>
</evidence>
<dbReference type="OrthoDB" id="9802309at2"/>
<dbReference type="Gene3D" id="3.30.2350.10">
    <property type="entry name" value="Pseudouridine synthase"/>
    <property type="match status" value="1"/>
</dbReference>
<dbReference type="InterPro" id="IPR020103">
    <property type="entry name" value="PsdUridine_synth_cat_dom_sf"/>
</dbReference>
<feature type="domain" description="Pseudouridine synthase II N-terminal" evidence="6">
    <location>
        <begin position="24"/>
        <end position="171"/>
    </location>
</feature>
<dbReference type="PANTHER" id="PTHR13767">
    <property type="entry name" value="TRNA-PSEUDOURIDINE SYNTHASE"/>
    <property type="match status" value="1"/>
</dbReference>
<dbReference type="InterPro" id="IPR014780">
    <property type="entry name" value="tRNA_psdUridine_synth_TruB"/>
</dbReference>
<evidence type="ECO:0000256" key="2">
    <source>
        <dbReference type="ARBA" id="ARBA00005642"/>
    </source>
</evidence>
<dbReference type="Pfam" id="PF01509">
    <property type="entry name" value="TruB_N"/>
    <property type="match status" value="1"/>
</dbReference>
<gene>
    <name evidence="5 7" type="primary">truB</name>
    <name evidence="7" type="ORF">FZC34_02110</name>
</gene>
<keyword evidence="8" id="KW-1185">Reference proteome</keyword>
<proteinExistence type="inferred from homology"/>
<protein>
    <recommendedName>
        <fullName evidence="5">tRNA pseudouridine synthase B</fullName>
        <ecNumber evidence="5">5.4.99.25</ecNumber>
    </recommendedName>
    <alternativeName>
        <fullName evidence="5">tRNA pseudouridine(55) synthase</fullName>
        <shortName evidence="5">Psi55 synthase</shortName>
    </alternativeName>
    <alternativeName>
        <fullName evidence="5">tRNA pseudouridylate synthase</fullName>
    </alternativeName>
    <alternativeName>
        <fullName evidence="5">tRNA-uridine isomerase</fullName>
    </alternativeName>
</protein>
<evidence type="ECO:0000256" key="5">
    <source>
        <dbReference type="HAMAP-Rule" id="MF_01080"/>
    </source>
</evidence>
<sequence>MESGIFIINKPINLTSMDVIRKIKRRFNIKKVGHAGTLDPMADGVIPILVGEATKFVPILHDQYKEYEFTVEFGKKTDSYDQAGEIIETNEYMPSKKDLLSAIPKFTGEILQVPPKFSACKVGGKRAYDLARDNIDFELQAKKRHIYALSLEKYDAPFVTFRAKCSSGTYIRSLAVDIAEYVNSICYVTKLTRVKYWKFDIADSKHISIDFQKIKNKTKGINIDSESSMNIDSKSLNSINDISENDLIKLESIKWDNMINITADQYDYLKHGRSVVINSNNGVFIGLYNGKVMGIFDITEGILSVKRMLKCG</sequence>
<dbReference type="EMBL" id="CP043316">
    <property type="protein sequence ID" value="QEK38692.1"/>
    <property type="molecule type" value="Genomic_DNA"/>
</dbReference>
<dbReference type="RefSeq" id="WP_148971813.1">
    <property type="nucleotide sequence ID" value="NZ_CP043316.1"/>
</dbReference>
<evidence type="ECO:0000259" key="6">
    <source>
        <dbReference type="Pfam" id="PF01509"/>
    </source>
</evidence>
<evidence type="ECO:0000313" key="7">
    <source>
        <dbReference type="EMBL" id="QEK38692.1"/>
    </source>
</evidence>
<dbReference type="PANTHER" id="PTHR13767:SF2">
    <property type="entry name" value="PSEUDOURIDYLATE SYNTHASE TRUB1"/>
    <property type="match status" value="1"/>
</dbReference>
<dbReference type="GO" id="GO:1990481">
    <property type="term" value="P:mRNA pseudouridine synthesis"/>
    <property type="evidence" value="ECO:0007669"/>
    <property type="project" value="TreeGrafter"/>
</dbReference>
<keyword evidence="3 5" id="KW-0819">tRNA processing</keyword>
<reference evidence="7 8" key="1">
    <citation type="submission" date="2019-08" db="EMBL/GenBank/DDBJ databases">
        <title>Highly reduced genomes of protist endosymbionts show evolutionary convergence.</title>
        <authorList>
            <person name="George E."/>
            <person name="Husnik F."/>
            <person name="Tashyreva D."/>
            <person name="Prokopchuk G."/>
            <person name="Horak A."/>
            <person name="Kwong W.K."/>
            <person name="Lukes J."/>
            <person name="Keeling P.J."/>
        </authorList>
    </citation>
    <scope>NUCLEOTIDE SEQUENCE [LARGE SCALE GENOMIC DNA]</scope>
    <source>
        <strain evidence="7">1604LC</strain>
    </source>
</reference>
<name>A0A5C0UH98_9PROT</name>
<dbReference type="CDD" id="cd02573">
    <property type="entry name" value="PseudoU_synth_EcTruB"/>
    <property type="match status" value="1"/>
</dbReference>
<evidence type="ECO:0000313" key="8">
    <source>
        <dbReference type="Proteomes" id="UP000325004"/>
    </source>
</evidence>
<dbReference type="GO" id="GO:0003723">
    <property type="term" value="F:RNA binding"/>
    <property type="evidence" value="ECO:0007669"/>
    <property type="project" value="InterPro"/>
</dbReference>
<dbReference type="EC" id="5.4.99.25" evidence="5"/>
<dbReference type="HAMAP" id="MF_01080">
    <property type="entry name" value="TruB_bact"/>
    <property type="match status" value="1"/>
</dbReference>
<dbReference type="SUPFAM" id="SSF55120">
    <property type="entry name" value="Pseudouridine synthase"/>
    <property type="match status" value="1"/>
</dbReference>
<dbReference type="GO" id="GO:0031119">
    <property type="term" value="P:tRNA pseudouridine synthesis"/>
    <property type="evidence" value="ECO:0007669"/>
    <property type="project" value="UniProtKB-UniRule"/>
</dbReference>
<evidence type="ECO:0000256" key="1">
    <source>
        <dbReference type="ARBA" id="ARBA00000385"/>
    </source>
</evidence>
<dbReference type="Proteomes" id="UP000325004">
    <property type="component" value="Chromosome"/>
</dbReference>
<dbReference type="NCBIfam" id="TIGR00431">
    <property type="entry name" value="TruB"/>
    <property type="match status" value="1"/>
</dbReference>
<keyword evidence="4 5" id="KW-0413">Isomerase</keyword>
<dbReference type="GO" id="GO:0160148">
    <property type="term" value="F:tRNA pseudouridine(55) synthase activity"/>
    <property type="evidence" value="ECO:0007669"/>
    <property type="project" value="UniProtKB-EC"/>
</dbReference>
<feature type="active site" description="Nucleophile" evidence="5">
    <location>
        <position position="39"/>
    </location>
</feature>
<evidence type="ECO:0000256" key="3">
    <source>
        <dbReference type="ARBA" id="ARBA00022694"/>
    </source>
</evidence>
<accession>A0A5C0UH98</accession>
<organism evidence="7 8">
    <name type="scientific">Candidatus Cytomitobacter primus</name>
    <dbReference type="NCBI Taxonomy" id="2066024"/>
    <lineage>
        <taxon>Bacteria</taxon>
        <taxon>Pseudomonadati</taxon>
        <taxon>Pseudomonadota</taxon>
        <taxon>Alphaproteobacteria</taxon>
        <taxon>Holosporales</taxon>
        <taxon>Holosporaceae</taxon>
        <taxon>Candidatus Cytomitobacter</taxon>
    </lineage>
</organism>
<comment type="catalytic activity">
    <reaction evidence="1 5">
        <text>uridine(55) in tRNA = pseudouridine(55) in tRNA</text>
        <dbReference type="Rhea" id="RHEA:42532"/>
        <dbReference type="Rhea" id="RHEA-COMP:10101"/>
        <dbReference type="Rhea" id="RHEA-COMP:10102"/>
        <dbReference type="ChEBI" id="CHEBI:65314"/>
        <dbReference type="ChEBI" id="CHEBI:65315"/>
        <dbReference type="EC" id="5.4.99.25"/>
    </reaction>
</comment>
<comment type="similarity">
    <text evidence="2 5">Belongs to the pseudouridine synthase TruB family. Type 1 subfamily.</text>
</comment>
<dbReference type="KEGG" id="cpri:FZC34_02110"/>
<comment type="function">
    <text evidence="5">Responsible for synthesis of pseudouridine from uracil-55 in the psi GC loop of transfer RNAs.</text>
</comment>
<dbReference type="InterPro" id="IPR002501">
    <property type="entry name" value="PsdUridine_synth_N"/>
</dbReference>
<dbReference type="AlphaFoldDB" id="A0A5C0UH98"/>